<comment type="similarity">
    <text evidence="1">Belongs to the iron/ascorbate-dependent oxidoreductase family.</text>
</comment>
<sequence>MVAPVGADIEHVVDIGRYPFSEPQSGHWHDVVEKVRAELATDGCSVVPGFVRPDLHETLRAEGAAIAPLAHYEMETVNVYNIDVDADLPADHPARIPMRRENAFTARDLIPRDTIIHRLYRDRSFRTFLAACFGLPEIHELGDPLAGLVLNVVAPGLGHPWHFDTNEFAVSLLTQAPEHGGVFEYCPDIRSASAENFADVRAVLEGRDDQRIRRLTLRPGDLQLFRGRYSLHRVTTVRGETQRHTAIFSYSERPGVVGNSVRTRQLFGRVLPEHRATAVRVDQLLD</sequence>
<accession>A0ABP6SSL1</accession>
<organism evidence="3 4">
    <name type="scientific">Cryptosporangium minutisporangium</name>
    <dbReference type="NCBI Taxonomy" id="113569"/>
    <lineage>
        <taxon>Bacteria</taxon>
        <taxon>Bacillati</taxon>
        <taxon>Actinomycetota</taxon>
        <taxon>Actinomycetes</taxon>
        <taxon>Cryptosporangiales</taxon>
        <taxon>Cryptosporangiaceae</taxon>
        <taxon>Cryptosporangium</taxon>
    </lineage>
</organism>
<protein>
    <recommendedName>
        <fullName evidence="2">Fe2OG dioxygenase domain-containing protein</fullName>
    </recommendedName>
</protein>
<dbReference type="EMBL" id="BAAAYN010000006">
    <property type="protein sequence ID" value="GAA3383788.1"/>
    <property type="molecule type" value="Genomic_DNA"/>
</dbReference>
<dbReference type="SUPFAM" id="SSF51197">
    <property type="entry name" value="Clavaminate synthase-like"/>
    <property type="match status" value="1"/>
</dbReference>
<keyword evidence="1" id="KW-0408">Iron</keyword>
<comment type="caution">
    <text evidence="3">The sequence shown here is derived from an EMBL/GenBank/DDBJ whole genome shotgun (WGS) entry which is preliminary data.</text>
</comment>
<evidence type="ECO:0000256" key="1">
    <source>
        <dbReference type="RuleBase" id="RU003682"/>
    </source>
</evidence>
<keyword evidence="1" id="KW-0560">Oxidoreductase</keyword>
<dbReference type="InterPro" id="IPR056470">
    <property type="entry name" value="BesD/HalB-like"/>
</dbReference>
<dbReference type="PROSITE" id="PS51471">
    <property type="entry name" value="FE2OG_OXY"/>
    <property type="match status" value="1"/>
</dbReference>
<dbReference type="RefSeq" id="WP_345726865.1">
    <property type="nucleotide sequence ID" value="NZ_BAAAYN010000006.1"/>
</dbReference>
<dbReference type="InterPro" id="IPR005123">
    <property type="entry name" value="Oxoglu/Fe-dep_dioxygenase_dom"/>
</dbReference>
<proteinExistence type="inferred from homology"/>
<name>A0ABP6SSL1_9ACTN</name>
<dbReference type="Proteomes" id="UP001501676">
    <property type="component" value="Unassembled WGS sequence"/>
</dbReference>
<keyword evidence="4" id="KW-1185">Reference proteome</keyword>
<evidence type="ECO:0000313" key="3">
    <source>
        <dbReference type="EMBL" id="GAA3383788.1"/>
    </source>
</evidence>
<dbReference type="Pfam" id="PF23169">
    <property type="entry name" value="HalD"/>
    <property type="match status" value="1"/>
</dbReference>
<evidence type="ECO:0000313" key="4">
    <source>
        <dbReference type="Proteomes" id="UP001501676"/>
    </source>
</evidence>
<gene>
    <name evidence="3" type="ORF">GCM10020369_11050</name>
</gene>
<keyword evidence="1" id="KW-0479">Metal-binding</keyword>
<evidence type="ECO:0000259" key="2">
    <source>
        <dbReference type="PROSITE" id="PS51471"/>
    </source>
</evidence>
<dbReference type="Gene3D" id="2.60.120.620">
    <property type="entry name" value="q2cbj1_9rhob like domain"/>
    <property type="match status" value="1"/>
</dbReference>
<reference evidence="4" key="1">
    <citation type="journal article" date="2019" name="Int. J. Syst. Evol. Microbiol.">
        <title>The Global Catalogue of Microorganisms (GCM) 10K type strain sequencing project: providing services to taxonomists for standard genome sequencing and annotation.</title>
        <authorList>
            <consortium name="The Broad Institute Genomics Platform"/>
            <consortium name="The Broad Institute Genome Sequencing Center for Infectious Disease"/>
            <person name="Wu L."/>
            <person name="Ma J."/>
        </authorList>
    </citation>
    <scope>NUCLEOTIDE SEQUENCE [LARGE SCALE GENOMIC DNA]</scope>
    <source>
        <strain evidence="4">JCM 9458</strain>
    </source>
</reference>
<feature type="domain" description="Fe2OG dioxygenase" evidence="2">
    <location>
        <begin position="144"/>
        <end position="252"/>
    </location>
</feature>